<evidence type="ECO:0000313" key="5">
    <source>
        <dbReference type="EMBL" id="KAL5110257.1"/>
    </source>
</evidence>
<dbReference type="PANTHER" id="PTHR12435">
    <property type="match status" value="1"/>
</dbReference>
<keyword evidence="6" id="KW-1185">Reference proteome</keyword>
<dbReference type="Pfam" id="PF08433">
    <property type="entry name" value="KTI12"/>
    <property type="match status" value="1"/>
</dbReference>
<dbReference type="SUPFAM" id="SSF52540">
    <property type="entry name" value="P-loop containing nucleoside triphosphate hydrolases"/>
    <property type="match status" value="1"/>
</dbReference>
<gene>
    <name evidence="5" type="ORF">TcWFU_004511</name>
</gene>
<accession>A0ABR4QL15</accession>
<reference evidence="5 6" key="1">
    <citation type="journal article" date="2022" name="Front. Cell. Infect. Microbiol.">
        <title>The Genomes of Two Strains of Taenia crassiceps the Animal Model for the Study of Human Cysticercosis.</title>
        <authorList>
            <person name="Bobes R.J."/>
            <person name="Estrada K."/>
            <person name="Rios-Valencia D.G."/>
            <person name="Calderon-Gallegos A."/>
            <person name="de la Torre P."/>
            <person name="Carrero J.C."/>
            <person name="Sanchez-Flores A."/>
            <person name="Laclette J.P."/>
        </authorList>
    </citation>
    <scope>NUCLEOTIDE SEQUENCE [LARGE SCALE GENOMIC DNA]</scope>
    <source>
        <strain evidence="5">WFUcys</strain>
    </source>
</reference>
<evidence type="ECO:0000256" key="2">
    <source>
        <dbReference type="ARBA" id="ARBA00022840"/>
    </source>
</evidence>
<comment type="caution">
    <text evidence="5">The sequence shown here is derived from an EMBL/GenBank/DDBJ whole genome shotgun (WGS) entry which is preliminary data.</text>
</comment>
<sequence>MPLILLCGYPCSGKSVVATRLASLLSEQDLDCVVKVISEADIARTISPNDCSEQDSRITIFANASLEKQLRSQIKSQTGRILSRKKGSSALCVLVDANNYIKGYRYEMYCLAKATRQQQAIVYCTTSEATCRANNARATRYPEELFTDLVNRFERPNGTSRWDNPLYEICLPEVDGPLDPEEELNQLIEDLASRVIHDLLQSNVKVKPNQSTVPSKSSAADYIQVVERATSNVISLILAAQSRGDKKVALPDQEGVVLQLADQETWTPATLAKAKRHFIAFVRSGLGAGADATVTRRANVDEIGVLFVCFLGNEGQQLASLT</sequence>
<dbReference type="InterPro" id="IPR013641">
    <property type="entry name" value="KTI12/PSTK"/>
</dbReference>
<comment type="similarity">
    <text evidence="3">Belongs to the KTI12 family.</text>
</comment>
<protein>
    <recommendedName>
        <fullName evidence="4">Protein KTI12 homolog</fullName>
    </recommendedName>
</protein>
<name>A0ABR4QL15_9CEST</name>
<organism evidence="5 6">
    <name type="scientific">Taenia crassiceps</name>
    <dbReference type="NCBI Taxonomy" id="6207"/>
    <lineage>
        <taxon>Eukaryota</taxon>
        <taxon>Metazoa</taxon>
        <taxon>Spiralia</taxon>
        <taxon>Lophotrochozoa</taxon>
        <taxon>Platyhelminthes</taxon>
        <taxon>Cestoda</taxon>
        <taxon>Eucestoda</taxon>
        <taxon>Cyclophyllidea</taxon>
        <taxon>Taeniidae</taxon>
        <taxon>Taenia</taxon>
    </lineage>
</organism>
<dbReference type="InterPro" id="IPR027417">
    <property type="entry name" value="P-loop_NTPase"/>
</dbReference>
<evidence type="ECO:0000256" key="1">
    <source>
        <dbReference type="ARBA" id="ARBA00022741"/>
    </source>
</evidence>
<evidence type="ECO:0000256" key="3">
    <source>
        <dbReference type="ARBA" id="ARBA00025768"/>
    </source>
</evidence>
<dbReference type="EMBL" id="JAKROA010000002">
    <property type="protein sequence ID" value="KAL5110257.1"/>
    <property type="molecule type" value="Genomic_DNA"/>
</dbReference>
<dbReference type="Gene3D" id="3.40.50.300">
    <property type="entry name" value="P-loop containing nucleotide triphosphate hydrolases"/>
    <property type="match status" value="1"/>
</dbReference>
<evidence type="ECO:0000313" key="6">
    <source>
        <dbReference type="Proteomes" id="UP001651158"/>
    </source>
</evidence>
<evidence type="ECO:0000256" key="4">
    <source>
        <dbReference type="ARBA" id="ARBA00026170"/>
    </source>
</evidence>
<keyword evidence="1" id="KW-0547">Nucleotide-binding</keyword>
<dbReference type="Proteomes" id="UP001651158">
    <property type="component" value="Unassembled WGS sequence"/>
</dbReference>
<proteinExistence type="inferred from homology"/>
<keyword evidence="2" id="KW-0067">ATP-binding</keyword>